<dbReference type="AlphaFoldDB" id="A0AAD6ZT58"/>
<protein>
    <submittedName>
        <fullName evidence="1">Uncharacterized protein</fullName>
    </submittedName>
</protein>
<name>A0AAD6ZT58_9AGAR</name>
<evidence type="ECO:0000313" key="1">
    <source>
        <dbReference type="EMBL" id="KAJ7337640.1"/>
    </source>
</evidence>
<comment type="caution">
    <text evidence="1">The sequence shown here is derived from an EMBL/GenBank/DDBJ whole genome shotgun (WGS) entry which is preliminary data.</text>
</comment>
<dbReference type="EMBL" id="JARIHO010000029">
    <property type="protein sequence ID" value="KAJ7337640.1"/>
    <property type="molecule type" value="Genomic_DNA"/>
</dbReference>
<evidence type="ECO:0000313" key="2">
    <source>
        <dbReference type="Proteomes" id="UP001218218"/>
    </source>
</evidence>
<sequence length="185" mass="20984">MLKTIAPRLWEAGNATVEAVLEHDLRLHLPCHIANHTPYQPTAFAEVQYRFAVTDSVPRIPARARAGVSGWDVFTSLGHYDCSEVALILWDDQSVVTFPLGSTFFLPAGMMNYSFTATSDSSQMLLTQAMHHDLHDYVVNGFQADTEYLQPNWTKEKREAYWRSRAEVLVGRFPTITEFDTLSEN</sequence>
<proteinExistence type="predicted"/>
<keyword evidence="2" id="KW-1185">Reference proteome</keyword>
<reference evidence="1" key="1">
    <citation type="submission" date="2023-03" db="EMBL/GenBank/DDBJ databases">
        <title>Massive genome expansion in bonnet fungi (Mycena s.s.) driven by repeated elements and novel gene families across ecological guilds.</title>
        <authorList>
            <consortium name="Lawrence Berkeley National Laboratory"/>
            <person name="Harder C.B."/>
            <person name="Miyauchi S."/>
            <person name="Viragh M."/>
            <person name="Kuo A."/>
            <person name="Thoen E."/>
            <person name="Andreopoulos B."/>
            <person name="Lu D."/>
            <person name="Skrede I."/>
            <person name="Drula E."/>
            <person name="Henrissat B."/>
            <person name="Morin E."/>
            <person name="Kohler A."/>
            <person name="Barry K."/>
            <person name="LaButti K."/>
            <person name="Morin E."/>
            <person name="Salamov A."/>
            <person name="Lipzen A."/>
            <person name="Mereny Z."/>
            <person name="Hegedus B."/>
            <person name="Baldrian P."/>
            <person name="Stursova M."/>
            <person name="Weitz H."/>
            <person name="Taylor A."/>
            <person name="Grigoriev I.V."/>
            <person name="Nagy L.G."/>
            <person name="Martin F."/>
            <person name="Kauserud H."/>
        </authorList>
    </citation>
    <scope>NUCLEOTIDE SEQUENCE</scope>
    <source>
        <strain evidence="1">CBHHK002</strain>
    </source>
</reference>
<gene>
    <name evidence="1" type="ORF">DFH08DRAFT_964605</name>
</gene>
<organism evidence="1 2">
    <name type="scientific">Mycena albidolilacea</name>
    <dbReference type="NCBI Taxonomy" id="1033008"/>
    <lineage>
        <taxon>Eukaryota</taxon>
        <taxon>Fungi</taxon>
        <taxon>Dikarya</taxon>
        <taxon>Basidiomycota</taxon>
        <taxon>Agaricomycotina</taxon>
        <taxon>Agaricomycetes</taxon>
        <taxon>Agaricomycetidae</taxon>
        <taxon>Agaricales</taxon>
        <taxon>Marasmiineae</taxon>
        <taxon>Mycenaceae</taxon>
        <taxon>Mycena</taxon>
    </lineage>
</organism>
<dbReference type="Proteomes" id="UP001218218">
    <property type="component" value="Unassembled WGS sequence"/>
</dbReference>
<accession>A0AAD6ZT58</accession>